<dbReference type="OrthoDB" id="4588713at2759"/>
<name>A0A2S4L584_9HYPO</name>
<organism evidence="2 3">
    <name type="scientific">Tolypocladium paradoxum</name>
    <dbReference type="NCBI Taxonomy" id="94208"/>
    <lineage>
        <taxon>Eukaryota</taxon>
        <taxon>Fungi</taxon>
        <taxon>Dikarya</taxon>
        <taxon>Ascomycota</taxon>
        <taxon>Pezizomycotina</taxon>
        <taxon>Sordariomycetes</taxon>
        <taxon>Hypocreomycetidae</taxon>
        <taxon>Hypocreales</taxon>
        <taxon>Ophiocordycipitaceae</taxon>
        <taxon>Tolypocladium</taxon>
    </lineage>
</organism>
<sequence length="567" mass="60914">MDSLSSPASNNSSTTTAPTSASMQPTYTTAGTIYNPGSSQPLQPPARRGRSAKWSAGPHSDLCLFPKSVLAGLTMKATNGGRVATTLQQYTPLQQNYDRAVSPLSEPEHANINVSLQTPRMRSGNTPAPLSFLFPDKDDDKDAVKEKLAGEELGNFSNEEDEDDDDDLNMDPLMNMTVKSLNNLASYPNPNQKKAQKALLRGARPNLGGLGSVRISASPSPSLSLRAMSAPEEPQIDVGNRPSGLLRPSQVDVTSKIDLSRMTTRLLPTARSPSPASNVENVDAVSTSSTTLATGPGAPRPLTAGPPGQRQYRPSTFESTFKALHTKAQAQDLAKEDSEGFAIAKLTLAHVGIEDIHSLTLESLPSPSGLAQPNIAKPATQPKSAISEILEGSEPDVEPARHEAPGFAWDRALNMSWTSWRDTSPSARERYMGGTACLTPESVAARNERIDSFWYSGSALLGKKPQEIVAESSYRKLQHSYGVIGDGRPKKPKTEYPPIGVEQATRTPVSEHAKPLVNMAFATLVRHAEEKAVDSPFQQFGTPAERLCDNSAKGNDSFFSKPMQSVN</sequence>
<keyword evidence="3" id="KW-1185">Reference proteome</keyword>
<evidence type="ECO:0000313" key="2">
    <source>
        <dbReference type="EMBL" id="POR37580.1"/>
    </source>
</evidence>
<dbReference type="Proteomes" id="UP000237481">
    <property type="component" value="Unassembled WGS sequence"/>
</dbReference>
<dbReference type="AlphaFoldDB" id="A0A2S4L584"/>
<evidence type="ECO:0000256" key="1">
    <source>
        <dbReference type="SAM" id="MobiDB-lite"/>
    </source>
</evidence>
<protein>
    <submittedName>
        <fullName evidence="2">Uncharacterized protein</fullName>
    </submittedName>
</protein>
<dbReference type="STRING" id="94208.A0A2S4L584"/>
<comment type="caution">
    <text evidence="2">The sequence shown here is derived from an EMBL/GenBank/DDBJ whole genome shotgun (WGS) entry which is preliminary data.</text>
</comment>
<evidence type="ECO:0000313" key="3">
    <source>
        <dbReference type="Proteomes" id="UP000237481"/>
    </source>
</evidence>
<gene>
    <name evidence="2" type="ORF">TPAR_02214</name>
</gene>
<feature type="compositionally biased region" description="Polar residues" evidence="1">
    <location>
        <begin position="552"/>
        <end position="567"/>
    </location>
</feature>
<feature type="region of interest" description="Disordered" evidence="1">
    <location>
        <begin position="148"/>
        <end position="168"/>
    </location>
</feature>
<feature type="region of interest" description="Disordered" evidence="1">
    <location>
        <begin position="268"/>
        <end position="311"/>
    </location>
</feature>
<feature type="region of interest" description="Disordered" evidence="1">
    <location>
        <begin position="1"/>
        <end position="59"/>
    </location>
</feature>
<feature type="compositionally biased region" description="Polar residues" evidence="1">
    <location>
        <begin position="23"/>
        <end position="41"/>
    </location>
</feature>
<dbReference type="EMBL" id="PKSG01000233">
    <property type="protein sequence ID" value="POR37580.1"/>
    <property type="molecule type" value="Genomic_DNA"/>
</dbReference>
<proteinExistence type="predicted"/>
<feature type="region of interest" description="Disordered" evidence="1">
    <location>
        <begin position="542"/>
        <end position="567"/>
    </location>
</feature>
<feature type="compositionally biased region" description="Low complexity" evidence="1">
    <location>
        <begin position="1"/>
        <end position="22"/>
    </location>
</feature>
<reference evidence="2 3" key="1">
    <citation type="submission" date="2018-01" db="EMBL/GenBank/DDBJ databases">
        <title>Harnessing the power of phylogenomics to disentangle the directionality and signatures of interkingdom host jumping in the parasitic fungal genus Tolypocladium.</title>
        <authorList>
            <person name="Quandt C.A."/>
            <person name="Patterson W."/>
            <person name="Spatafora J.W."/>
        </authorList>
    </citation>
    <scope>NUCLEOTIDE SEQUENCE [LARGE SCALE GENOMIC DNA]</scope>
    <source>
        <strain evidence="2 3">NRBC 100945</strain>
    </source>
</reference>
<feature type="compositionally biased region" description="Polar residues" evidence="1">
    <location>
        <begin position="271"/>
        <end position="293"/>
    </location>
</feature>
<feature type="compositionally biased region" description="Acidic residues" evidence="1">
    <location>
        <begin position="158"/>
        <end position="168"/>
    </location>
</feature>
<accession>A0A2S4L584</accession>